<sequence length="173" mass="19101">MNHPVVTFTSKYGSTRRYADALAGRLGTRAVDLAAMRDASDADPLVVLAPQYVTSILGRRRIIRAIRSAPGRTALVVVALSPADDPGRGTLAQKLVAASGREVTTFHLRGDFDPDRLRWMDRVLMAALRRELRKTPNEPMARLLLTRERIEFVDESTLDPVVAWARRPGTPGS</sequence>
<reference evidence="2 3" key="1">
    <citation type="submission" date="2016-04" db="EMBL/GenBank/DDBJ databases">
        <title>Complete genome sequence of the haloalkaliphilic hydrocarbon-degrading bacterium Dietzia psychralcaliphila ILA-1T, isolated from a drain of a fish product-processing plant.</title>
        <authorList>
            <person name="Zhao J."/>
            <person name="Hu B."/>
            <person name="Geng S."/>
            <person name="Nie Y."/>
            <person name="Tang Y."/>
        </authorList>
    </citation>
    <scope>NUCLEOTIDE SEQUENCE [LARGE SCALE GENOMIC DNA]</scope>
    <source>
        <strain evidence="2 3">ILA-1</strain>
    </source>
</reference>
<dbReference type="Proteomes" id="UP000244903">
    <property type="component" value="Chromosome"/>
</dbReference>
<organism evidence="2 3">
    <name type="scientific">Dietzia psychralcaliphila</name>
    <dbReference type="NCBI Taxonomy" id="139021"/>
    <lineage>
        <taxon>Bacteria</taxon>
        <taxon>Bacillati</taxon>
        <taxon>Actinomycetota</taxon>
        <taxon>Actinomycetes</taxon>
        <taxon>Mycobacteriales</taxon>
        <taxon>Dietziaceae</taxon>
        <taxon>Dietzia</taxon>
    </lineage>
</organism>
<accession>A0AAD0JNN5</accession>
<dbReference type="EMBL" id="CP015453">
    <property type="protein sequence ID" value="AWH94655.1"/>
    <property type="molecule type" value="Genomic_DNA"/>
</dbReference>
<dbReference type="InterPro" id="IPR026816">
    <property type="entry name" value="Flavodoxin_dom"/>
</dbReference>
<dbReference type="SUPFAM" id="SSF52218">
    <property type="entry name" value="Flavoproteins"/>
    <property type="match status" value="1"/>
</dbReference>
<gene>
    <name evidence="2" type="ORF">A6048_03110</name>
</gene>
<dbReference type="RefSeq" id="WP_107748733.1">
    <property type="nucleotide sequence ID" value="NZ_CP015453.1"/>
</dbReference>
<dbReference type="AlphaFoldDB" id="A0AAD0JNN5"/>
<keyword evidence="3" id="KW-1185">Reference proteome</keyword>
<evidence type="ECO:0000259" key="1">
    <source>
        <dbReference type="Pfam" id="PF12724"/>
    </source>
</evidence>
<evidence type="ECO:0000313" key="2">
    <source>
        <dbReference type="EMBL" id="AWH94655.1"/>
    </source>
</evidence>
<dbReference type="KEGG" id="dpc:A6048_03110"/>
<name>A0AAD0JNN5_9ACTN</name>
<proteinExistence type="predicted"/>
<evidence type="ECO:0000313" key="3">
    <source>
        <dbReference type="Proteomes" id="UP000244903"/>
    </source>
</evidence>
<dbReference type="Pfam" id="PF12724">
    <property type="entry name" value="Flavodoxin_5"/>
    <property type="match status" value="1"/>
</dbReference>
<dbReference type="InterPro" id="IPR029039">
    <property type="entry name" value="Flavoprotein-like_sf"/>
</dbReference>
<protein>
    <recommendedName>
        <fullName evidence="1">Flavodoxin domain-containing protein</fullName>
    </recommendedName>
</protein>
<feature type="domain" description="Flavodoxin" evidence="1">
    <location>
        <begin position="6"/>
        <end position="134"/>
    </location>
</feature>